<feature type="compositionally biased region" description="Basic and acidic residues" evidence="1">
    <location>
        <begin position="41"/>
        <end position="55"/>
    </location>
</feature>
<dbReference type="InterPro" id="IPR029055">
    <property type="entry name" value="Ntn_hydrolases_N"/>
</dbReference>
<name>A0AAD4XEX9_9MAGN</name>
<evidence type="ECO:0000313" key="3">
    <source>
        <dbReference type="Proteomes" id="UP001202328"/>
    </source>
</evidence>
<feature type="region of interest" description="Disordered" evidence="1">
    <location>
        <begin position="11"/>
        <end position="101"/>
    </location>
</feature>
<feature type="compositionally biased region" description="Basic and acidic residues" evidence="1">
    <location>
        <begin position="63"/>
        <end position="74"/>
    </location>
</feature>
<feature type="compositionally biased region" description="Polar residues" evidence="1">
    <location>
        <begin position="14"/>
        <end position="24"/>
    </location>
</feature>
<dbReference type="EMBL" id="JAJJMB010010520">
    <property type="protein sequence ID" value="KAI3908191.1"/>
    <property type="molecule type" value="Genomic_DNA"/>
</dbReference>
<gene>
    <name evidence="2" type="ORF">MKW98_029492</name>
</gene>
<comment type="caution">
    <text evidence="2">The sequence shown here is derived from an EMBL/GenBank/DDBJ whole genome shotgun (WGS) entry which is preliminary data.</text>
</comment>
<reference evidence="2" key="1">
    <citation type="submission" date="2022-04" db="EMBL/GenBank/DDBJ databases">
        <title>A functionally conserved STORR gene fusion in Papaver species that diverged 16.8 million years ago.</title>
        <authorList>
            <person name="Catania T."/>
        </authorList>
    </citation>
    <scope>NUCLEOTIDE SEQUENCE</scope>
    <source>
        <strain evidence="2">S-188037</strain>
    </source>
</reference>
<keyword evidence="3" id="KW-1185">Reference proteome</keyword>
<dbReference type="Proteomes" id="UP001202328">
    <property type="component" value="Unassembled WGS sequence"/>
</dbReference>
<dbReference type="Gene3D" id="3.60.20.10">
    <property type="entry name" value="Glutamine Phosphoribosylpyrophosphate, subunit 1, domain 1"/>
    <property type="match status" value="1"/>
</dbReference>
<feature type="compositionally biased region" description="Low complexity" evidence="1">
    <location>
        <begin position="31"/>
        <end position="40"/>
    </location>
</feature>
<evidence type="ECO:0000313" key="2">
    <source>
        <dbReference type="EMBL" id="KAI3908191.1"/>
    </source>
</evidence>
<evidence type="ECO:0000256" key="1">
    <source>
        <dbReference type="SAM" id="MobiDB-lite"/>
    </source>
</evidence>
<protein>
    <submittedName>
        <fullName evidence="2">Uncharacterized protein</fullName>
    </submittedName>
</protein>
<dbReference type="AlphaFoldDB" id="A0AAD4XEX9"/>
<sequence length="101" mass="11030">MFTLIWGCEEKTNPKTTSKPNHSTHVADLYSRSSSSLKEPSSVEKITEIDEHIDCGKSTGLTVDDRTHGEHARVETQGAQCEKGASSNNEKQLSNIKSLVG</sequence>
<accession>A0AAD4XEX9</accession>
<feature type="compositionally biased region" description="Polar residues" evidence="1">
    <location>
        <begin position="85"/>
        <end position="101"/>
    </location>
</feature>
<proteinExistence type="predicted"/>
<organism evidence="2 3">
    <name type="scientific">Papaver atlanticum</name>
    <dbReference type="NCBI Taxonomy" id="357466"/>
    <lineage>
        <taxon>Eukaryota</taxon>
        <taxon>Viridiplantae</taxon>
        <taxon>Streptophyta</taxon>
        <taxon>Embryophyta</taxon>
        <taxon>Tracheophyta</taxon>
        <taxon>Spermatophyta</taxon>
        <taxon>Magnoliopsida</taxon>
        <taxon>Ranunculales</taxon>
        <taxon>Papaveraceae</taxon>
        <taxon>Papaveroideae</taxon>
        <taxon>Papaver</taxon>
    </lineage>
</organism>